<dbReference type="InterPro" id="IPR002881">
    <property type="entry name" value="DUF58"/>
</dbReference>
<gene>
    <name evidence="3" type="ORF">Afil01_08410</name>
</gene>
<dbReference type="EMBL" id="BSTX01000001">
    <property type="protein sequence ID" value="GLZ76034.1"/>
    <property type="molecule type" value="Genomic_DNA"/>
</dbReference>
<dbReference type="RefSeq" id="WP_285661234.1">
    <property type="nucleotide sequence ID" value="NZ_BSTX01000001.1"/>
</dbReference>
<evidence type="ECO:0000313" key="4">
    <source>
        <dbReference type="Proteomes" id="UP001165079"/>
    </source>
</evidence>
<dbReference type="Pfam" id="PF01882">
    <property type="entry name" value="DUF58"/>
    <property type="match status" value="1"/>
</dbReference>
<comment type="caution">
    <text evidence="3">The sequence shown here is derived from an EMBL/GenBank/DDBJ whole genome shotgun (WGS) entry which is preliminary data.</text>
</comment>
<keyword evidence="1" id="KW-0472">Membrane</keyword>
<protein>
    <recommendedName>
        <fullName evidence="2">DUF58 domain-containing protein</fullName>
    </recommendedName>
</protein>
<dbReference type="PANTHER" id="PTHR34351">
    <property type="entry name" value="SLR1927 PROTEIN-RELATED"/>
    <property type="match status" value="1"/>
</dbReference>
<dbReference type="PANTHER" id="PTHR34351:SF1">
    <property type="entry name" value="SLR1927 PROTEIN"/>
    <property type="match status" value="1"/>
</dbReference>
<proteinExistence type="predicted"/>
<keyword evidence="4" id="KW-1185">Reference proteome</keyword>
<evidence type="ECO:0000313" key="3">
    <source>
        <dbReference type="EMBL" id="GLZ76034.1"/>
    </source>
</evidence>
<accession>A0A9W6SF48</accession>
<organism evidence="3 4">
    <name type="scientific">Actinorhabdospora filicis</name>
    <dbReference type="NCBI Taxonomy" id="1785913"/>
    <lineage>
        <taxon>Bacteria</taxon>
        <taxon>Bacillati</taxon>
        <taxon>Actinomycetota</taxon>
        <taxon>Actinomycetes</taxon>
        <taxon>Micromonosporales</taxon>
        <taxon>Micromonosporaceae</taxon>
        <taxon>Actinorhabdospora</taxon>
    </lineage>
</organism>
<dbReference type="Proteomes" id="UP001165079">
    <property type="component" value="Unassembled WGS sequence"/>
</dbReference>
<feature type="domain" description="DUF58" evidence="2">
    <location>
        <begin position="191"/>
        <end position="284"/>
    </location>
</feature>
<feature type="transmembrane region" description="Helical" evidence="1">
    <location>
        <begin position="7"/>
        <end position="25"/>
    </location>
</feature>
<keyword evidence="1" id="KW-1133">Transmembrane helix</keyword>
<reference evidence="3" key="1">
    <citation type="submission" date="2023-03" db="EMBL/GenBank/DDBJ databases">
        <title>Actinorhabdospora filicis NBRC 111898.</title>
        <authorList>
            <person name="Ichikawa N."/>
            <person name="Sato H."/>
            <person name="Tonouchi N."/>
        </authorList>
    </citation>
    <scope>NUCLEOTIDE SEQUENCE</scope>
    <source>
        <strain evidence="3">NBRC 111898</strain>
    </source>
</reference>
<evidence type="ECO:0000256" key="1">
    <source>
        <dbReference type="SAM" id="Phobius"/>
    </source>
</evidence>
<sequence length="378" mass="40677">MGLVTGRGWGLAVSGALMFVLGYWLDYTEPATVGGAAVTAFVVALLVAGWRPKLTVTRSVEPERVERGQSCRVALSVRNDGRFRAVSMVAYDSIDDVRVAVPLQRVRPRKEAVVEYDVPTHRRGVFTLGPLTVGRRDPLGLVKLSRSYGDTGTVWVHPVVHPLYTSPQGVARSMDGQFDRVEHGSLTFHALREYVIGDDLRHVHWRTSARIGELMMRENVDTSLPRVVVLLDDRRGSYRGEGFETACDAAASIIVAALREGLSIALALTSGAVVAAGGRDDYLDALAEARPNEDENALNDTVVRLRHQRLGDTLIYLTGSGRPLETPQLASLRGGHPALLAAVLGPDNPGHTTVSGIPVLGAADGAEFVAAWHGAGAW</sequence>
<keyword evidence="1" id="KW-0812">Transmembrane</keyword>
<evidence type="ECO:0000259" key="2">
    <source>
        <dbReference type="Pfam" id="PF01882"/>
    </source>
</evidence>
<dbReference type="AlphaFoldDB" id="A0A9W6SF48"/>
<name>A0A9W6SF48_9ACTN</name>
<feature type="transmembrane region" description="Helical" evidence="1">
    <location>
        <begin position="31"/>
        <end position="50"/>
    </location>
</feature>